<dbReference type="AlphaFoldDB" id="A0A1H4CAW0"/>
<sequence>MATGKYQITELKKCTADYRNILGDERKDELHDRIIEIIVDDKKYRDKDYTASRLAADLGTNCRYISAVMTERFHTNFNGLMNKHRIEEAMTLLAEEEYRDKSISEIGAMVGFGTRQAFYASFFRFLNTTPREFRVKHLGPKKRKRYSKKA</sequence>
<dbReference type="Proteomes" id="UP000182257">
    <property type="component" value="Unassembled WGS sequence"/>
</dbReference>
<evidence type="ECO:0000259" key="4">
    <source>
        <dbReference type="PROSITE" id="PS01124"/>
    </source>
</evidence>
<keyword evidence="2 5" id="KW-0238">DNA-binding</keyword>
<dbReference type="PANTHER" id="PTHR43280">
    <property type="entry name" value="ARAC-FAMILY TRANSCRIPTIONAL REGULATOR"/>
    <property type="match status" value="1"/>
</dbReference>
<protein>
    <submittedName>
        <fullName evidence="5">AraC-type DNA-binding protein</fullName>
    </submittedName>
</protein>
<evidence type="ECO:0000256" key="1">
    <source>
        <dbReference type="ARBA" id="ARBA00023015"/>
    </source>
</evidence>
<dbReference type="GO" id="GO:0043565">
    <property type="term" value="F:sequence-specific DNA binding"/>
    <property type="evidence" value="ECO:0007669"/>
    <property type="project" value="InterPro"/>
</dbReference>
<dbReference type="SUPFAM" id="SSF46689">
    <property type="entry name" value="Homeodomain-like"/>
    <property type="match status" value="1"/>
</dbReference>
<keyword evidence="1" id="KW-0805">Transcription regulation</keyword>
<reference evidence="5 6" key="1">
    <citation type="submission" date="2016-10" db="EMBL/GenBank/DDBJ databases">
        <authorList>
            <person name="de Groot N.N."/>
        </authorList>
    </citation>
    <scope>NUCLEOTIDE SEQUENCE [LARGE SCALE GENOMIC DNA]</scope>
    <source>
        <strain evidence="5 6">D31d</strain>
    </source>
</reference>
<accession>A0A1H4CAW0</accession>
<dbReference type="Pfam" id="PF12833">
    <property type="entry name" value="HTH_18"/>
    <property type="match status" value="1"/>
</dbReference>
<dbReference type="InterPro" id="IPR009057">
    <property type="entry name" value="Homeodomain-like_sf"/>
</dbReference>
<proteinExistence type="predicted"/>
<dbReference type="EMBL" id="FNRF01000003">
    <property type="protein sequence ID" value="SEA57504.1"/>
    <property type="molecule type" value="Genomic_DNA"/>
</dbReference>
<evidence type="ECO:0000313" key="6">
    <source>
        <dbReference type="Proteomes" id="UP000182257"/>
    </source>
</evidence>
<dbReference type="Gene3D" id="1.10.10.60">
    <property type="entry name" value="Homeodomain-like"/>
    <property type="match status" value="1"/>
</dbReference>
<evidence type="ECO:0000313" key="5">
    <source>
        <dbReference type="EMBL" id="SEA57504.1"/>
    </source>
</evidence>
<dbReference type="RefSeq" id="WP_074761223.1">
    <property type="nucleotide sequence ID" value="NZ_FNRF01000003.1"/>
</dbReference>
<dbReference type="OrthoDB" id="5492415at2"/>
<evidence type="ECO:0000256" key="3">
    <source>
        <dbReference type="ARBA" id="ARBA00023163"/>
    </source>
</evidence>
<organism evidence="5 6">
    <name type="scientific">Xylanibacter ruminicola</name>
    <name type="common">Prevotella ruminicola</name>
    <dbReference type="NCBI Taxonomy" id="839"/>
    <lineage>
        <taxon>Bacteria</taxon>
        <taxon>Pseudomonadati</taxon>
        <taxon>Bacteroidota</taxon>
        <taxon>Bacteroidia</taxon>
        <taxon>Bacteroidales</taxon>
        <taxon>Prevotellaceae</taxon>
        <taxon>Xylanibacter</taxon>
    </lineage>
</organism>
<dbReference type="GO" id="GO:0003700">
    <property type="term" value="F:DNA-binding transcription factor activity"/>
    <property type="evidence" value="ECO:0007669"/>
    <property type="project" value="InterPro"/>
</dbReference>
<feature type="domain" description="HTH araC/xylS-type" evidence="4">
    <location>
        <begin position="32"/>
        <end position="136"/>
    </location>
</feature>
<gene>
    <name evidence="5" type="ORF">SAMN05216462_1866</name>
</gene>
<dbReference type="PANTHER" id="PTHR43280:SF29">
    <property type="entry name" value="ARAC-FAMILY TRANSCRIPTIONAL REGULATOR"/>
    <property type="match status" value="1"/>
</dbReference>
<dbReference type="PROSITE" id="PS01124">
    <property type="entry name" value="HTH_ARAC_FAMILY_2"/>
    <property type="match status" value="1"/>
</dbReference>
<dbReference type="InterPro" id="IPR018060">
    <property type="entry name" value="HTH_AraC"/>
</dbReference>
<name>A0A1H4CAW0_XYLRU</name>
<keyword evidence="3" id="KW-0804">Transcription</keyword>
<dbReference type="SMART" id="SM00342">
    <property type="entry name" value="HTH_ARAC"/>
    <property type="match status" value="1"/>
</dbReference>
<evidence type="ECO:0000256" key="2">
    <source>
        <dbReference type="ARBA" id="ARBA00023125"/>
    </source>
</evidence>